<feature type="chain" id="PRO_5032639312" description="Secreted protein" evidence="2">
    <location>
        <begin position="23"/>
        <end position="97"/>
    </location>
</feature>
<keyword evidence="2" id="KW-0732">Signal</keyword>
<dbReference type="InParanoid" id="A0A804QJD0"/>
<keyword evidence="1" id="KW-1133">Transmembrane helix</keyword>
<keyword evidence="1" id="KW-0472">Membrane</keyword>
<accession>A0A804QJD0</accession>
<name>A0A804QJD0_MAIZE</name>
<gene>
    <name evidence="3" type="primary">LOC111589936</name>
</gene>
<reference evidence="3" key="2">
    <citation type="submission" date="2019-07" db="EMBL/GenBank/DDBJ databases">
        <authorList>
            <person name="Seetharam A."/>
            <person name="Woodhouse M."/>
            <person name="Cannon E."/>
        </authorList>
    </citation>
    <scope>NUCLEOTIDE SEQUENCE [LARGE SCALE GENOMIC DNA]</scope>
    <source>
        <strain evidence="3">cv. B73</strain>
    </source>
</reference>
<protein>
    <recommendedName>
        <fullName evidence="5">Secreted protein</fullName>
    </recommendedName>
</protein>
<keyword evidence="1" id="KW-0812">Transmembrane</keyword>
<organism evidence="3 4">
    <name type="scientific">Zea mays</name>
    <name type="common">Maize</name>
    <dbReference type="NCBI Taxonomy" id="4577"/>
    <lineage>
        <taxon>Eukaryota</taxon>
        <taxon>Viridiplantae</taxon>
        <taxon>Streptophyta</taxon>
        <taxon>Embryophyta</taxon>
        <taxon>Tracheophyta</taxon>
        <taxon>Spermatophyta</taxon>
        <taxon>Magnoliopsida</taxon>
        <taxon>Liliopsida</taxon>
        <taxon>Poales</taxon>
        <taxon>Poaceae</taxon>
        <taxon>PACMAD clade</taxon>
        <taxon>Panicoideae</taxon>
        <taxon>Andropogonodae</taxon>
        <taxon>Andropogoneae</taxon>
        <taxon>Tripsacinae</taxon>
        <taxon>Zea</taxon>
    </lineage>
</organism>
<keyword evidence="4" id="KW-1185">Reference proteome</keyword>
<dbReference type="Gramene" id="Zm00001eb335010_T001">
    <property type="protein sequence ID" value="Zm00001eb335010_P001"/>
    <property type="gene ID" value="Zm00001eb335010"/>
</dbReference>
<dbReference type="Proteomes" id="UP000007305">
    <property type="component" value="Chromosome 8"/>
</dbReference>
<dbReference type="EnsemblPlants" id="Zm00001eb335010_T001">
    <property type="protein sequence ID" value="Zm00001eb335010_P001"/>
    <property type="gene ID" value="Zm00001eb335010"/>
</dbReference>
<sequence>MTFVPTVVVPFATPLLMGSARATPTTPGFVQRHWRSHASPRLSQGVPLNAIHSALQADSFLALLSLMRLHACAFIISIIVCTLQRELREEACNKLPR</sequence>
<evidence type="ECO:0000256" key="2">
    <source>
        <dbReference type="SAM" id="SignalP"/>
    </source>
</evidence>
<reference evidence="3" key="3">
    <citation type="submission" date="2021-05" db="UniProtKB">
        <authorList>
            <consortium name="EnsemblPlants"/>
        </authorList>
    </citation>
    <scope>IDENTIFICATION</scope>
    <source>
        <strain evidence="3">cv. B73</strain>
    </source>
</reference>
<proteinExistence type="predicted"/>
<feature type="signal peptide" evidence="2">
    <location>
        <begin position="1"/>
        <end position="22"/>
    </location>
</feature>
<dbReference type="AlphaFoldDB" id="A0A804QJD0"/>
<evidence type="ECO:0000256" key="1">
    <source>
        <dbReference type="SAM" id="Phobius"/>
    </source>
</evidence>
<evidence type="ECO:0000313" key="4">
    <source>
        <dbReference type="Proteomes" id="UP000007305"/>
    </source>
</evidence>
<evidence type="ECO:0008006" key="5">
    <source>
        <dbReference type="Google" id="ProtNLM"/>
    </source>
</evidence>
<feature type="transmembrane region" description="Helical" evidence="1">
    <location>
        <begin position="60"/>
        <end position="83"/>
    </location>
</feature>
<evidence type="ECO:0000313" key="3">
    <source>
        <dbReference type="EnsemblPlants" id="Zm00001eb335010_P001"/>
    </source>
</evidence>
<reference evidence="4" key="1">
    <citation type="journal article" date="2009" name="Science">
        <title>The B73 maize genome: complexity, diversity, and dynamics.</title>
        <authorList>
            <person name="Schnable P.S."/>
            <person name="Ware D."/>
            <person name="Fulton R.S."/>
            <person name="Stein J.C."/>
            <person name="Wei F."/>
            <person name="Pasternak S."/>
            <person name="Liang C."/>
            <person name="Zhang J."/>
            <person name="Fulton L."/>
            <person name="Graves T.A."/>
            <person name="Minx P."/>
            <person name="Reily A.D."/>
            <person name="Courtney L."/>
            <person name="Kruchowski S.S."/>
            <person name="Tomlinson C."/>
            <person name="Strong C."/>
            <person name="Delehaunty K."/>
            <person name="Fronick C."/>
            <person name="Courtney B."/>
            <person name="Rock S.M."/>
            <person name="Belter E."/>
            <person name="Du F."/>
            <person name="Kim K."/>
            <person name="Abbott R.M."/>
            <person name="Cotton M."/>
            <person name="Levy A."/>
            <person name="Marchetto P."/>
            <person name="Ochoa K."/>
            <person name="Jackson S.M."/>
            <person name="Gillam B."/>
            <person name="Chen W."/>
            <person name="Yan L."/>
            <person name="Higginbotham J."/>
            <person name="Cardenas M."/>
            <person name="Waligorski J."/>
            <person name="Applebaum E."/>
            <person name="Phelps L."/>
            <person name="Falcone J."/>
            <person name="Kanchi K."/>
            <person name="Thane T."/>
            <person name="Scimone A."/>
            <person name="Thane N."/>
            <person name="Henke J."/>
            <person name="Wang T."/>
            <person name="Ruppert J."/>
            <person name="Shah N."/>
            <person name="Rotter K."/>
            <person name="Hodges J."/>
            <person name="Ingenthron E."/>
            <person name="Cordes M."/>
            <person name="Kohlberg S."/>
            <person name="Sgro J."/>
            <person name="Delgado B."/>
            <person name="Mead K."/>
            <person name="Chinwalla A."/>
            <person name="Leonard S."/>
            <person name="Crouse K."/>
            <person name="Collura K."/>
            <person name="Kudrna D."/>
            <person name="Currie J."/>
            <person name="He R."/>
            <person name="Angelova A."/>
            <person name="Rajasekar S."/>
            <person name="Mueller T."/>
            <person name="Lomeli R."/>
            <person name="Scara G."/>
            <person name="Ko A."/>
            <person name="Delaney K."/>
            <person name="Wissotski M."/>
            <person name="Lopez G."/>
            <person name="Campos D."/>
            <person name="Braidotti M."/>
            <person name="Ashley E."/>
            <person name="Golser W."/>
            <person name="Kim H."/>
            <person name="Lee S."/>
            <person name="Lin J."/>
            <person name="Dujmic Z."/>
            <person name="Kim W."/>
            <person name="Talag J."/>
            <person name="Zuccolo A."/>
            <person name="Fan C."/>
            <person name="Sebastian A."/>
            <person name="Kramer M."/>
            <person name="Spiegel L."/>
            <person name="Nascimento L."/>
            <person name="Zutavern T."/>
            <person name="Miller B."/>
            <person name="Ambroise C."/>
            <person name="Muller S."/>
            <person name="Spooner W."/>
            <person name="Narechania A."/>
            <person name="Ren L."/>
            <person name="Wei S."/>
            <person name="Kumari S."/>
            <person name="Faga B."/>
            <person name="Levy M.J."/>
            <person name="McMahan L."/>
            <person name="Van Buren P."/>
            <person name="Vaughn M.W."/>
            <person name="Ying K."/>
            <person name="Yeh C.-T."/>
            <person name="Emrich S.J."/>
            <person name="Jia Y."/>
            <person name="Kalyanaraman A."/>
            <person name="Hsia A.-P."/>
            <person name="Barbazuk W.B."/>
            <person name="Baucom R.S."/>
            <person name="Brutnell T.P."/>
            <person name="Carpita N.C."/>
            <person name="Chaparro C."/>
            <person name="Chia J.-M."/>
            <person name="Deragon J.-M."/>
            <person name="Estill J.C."/>
            <person name="Fu Y."/>
            <person name="Jeddeloh J.A."/>
            <person name="Han Y."/>
            <person name="Lee H."/>
            <person name="Li P."/>
            <person name="Lisch D.R."/>
            <person name="Liu S."/>
            <person name="Liu Z."/>
            <person name="Nagel D.H."/>
            <person name="McCann M.C."/>
            <person name="SanMiguel P."/>
            <person name="Myers A.M."/>
            <person name="Nettleton D."/>
            <person name="Nguyen J."/>
            <person name="Penning B.W."/>
            <person name="Ponnala L."/>
            <person name="Schneider K.L."/>
            <person name="Schwartz D.C."/>
            <person name="Sharma A."/>
            <person name="Soderlund C."/>
            <person name="Springer N.M."/>
            <person name="Sun Q."/>
            <person name="Wang H."/>
            <person name="Waterman M."/>
            <person name="Westerman R."/>
            <person name="Wolfgruber T.K."/>
            <person name="Yang L."/>
            <person name="Yu Y."/>
            <person name="Zhang L."/>
            <person name="Zhou S."/>
            <person name="Zhu Q."/>
            <person name="Bennetzen J.L."/>
            <person name="Dawe R.K."/>
            <person name="Jiang J."/>
            <person name="Jiang N."/>
            <person name="Presting G.G."/>
            <person name="Wessler S.R."/>
            <person name="Aluru S."/>
            <person name="Martienssen R.A."/>
            <person name="Clifton S.W."/>
            <person name="McCombie W.R."/>
            <person name="Wing R.A."/>
            <person name="Wilson R.K."/>
        </authorList>
    </citation>
    <scope>NUCLEOTIDE SEQUENCE [LARGE SCALE GENOMIC DNA]</scope>
    <source>
        <strain evidence="4">cv. B73</strain>
    </source>
</reference>